<evidence type="ECO:0000313" key="2">
    <source>
        <dbReference type="Proteomes" id="UP001152447"/>
    </source>
</evidence>
<dbReference type="Proteomes" id="UP001152447">
    <property type="component" value="Unassembled WGS sequence"/>
</dbReference>
<accession>A0A9W4R0U9</accession>
<dbReference type="RefSeq" id="WP_262976955.1">
    <property type="nucleotide sequence ID" value="NZ_CAMAPB010000038.1"/>
</dbReference>
<dbReference type="Gene3D" id="3.40.50.12580">
    <property type="match status" value="1"/>
</dbReference>
<dbReference type="GO" id="GO:0000271">
    <property type="term" value="P:polysaccharide biosynthetic process"/>
    <property type="evidence" value="ECO:0007669"/>
    <property type="project" value="InterPro"/>
</dbReference>
<sequence length="588" mass="68412">MKILFVAEVFPMRNSFTEHSLVAREFLINISKLLNQFDVDSGDARLLCNNQIIDLVFEDYMKFLPSVIRLRNETSIFFESQLKDWSIDGLNSWNEYVGDKGLASKKIKEELNYIKETIFDFDMIVFWGENGALDSFSRSVDIPCIHIELSSTRKPFFEGRTVDCLGANGSASFRNIEFKDLEKNLNPPSVDFWPAYYNIEGESKPDFLGFDDSSLTYWEEDHTLEIFKNGKNKTALIGLQLFDDANTQRHSSFSSPLDFLQKNIPKLTEAGWDIIVKTHPGAIHRPVNFLEQNKALSYAKSFTNCYIYEHKNDNRNYLSLLRSVDLVVVINSSMGFEASLLGKTVVLEGEALYSIKGIYPSLDMVLNDKFNRDEYLRKLSYLTYFFSKYVFIKPNNFEQLDFYTAILKYWEENKQLLLESQFPVERYIKGFEQFSKNFLNTNSNLEFNEYPSLLEAYSVKTPRKEEAISYMENVCVFTKEKVKVPLVYNKTRFNIDSLNITNKDFFIEGWAFNSESILPAVMVCIITDDTLLHVGRVSQRRQDVQDVFELQHSLYGFKFKLEIMLKPKDLKLLFVYQDGNAELIQLEK</sequence>
<dbReference type="Pfam" id="PF05159">
    <property type="entry name" value="Capsule_synth"/>
    <property type="match status" value="1"/>
</dbReference>
<evidence type="ECO:0008006" key="3">
    <source>
        <dbReference type="Google" id="ProtNLM"/>
    </source>
</evidence>
<dbReference type="GO" id="GO:0015774">
    <property type="term" value="P:polysaccharide transport"/>
    <property type="evidence" value="ECO:0007669"/>
    <property type="project" value="InterPro"/>
</dbReference>
<proteinExistence type="predicted"/>
<dbReference type="InterPro" id="IPR043148">
    <property type="entry name" value="TagF_C"/>
</dbReference>
<gene>
    <name evidence="1" type="ORF">PSEHALCIP103_02539</name>
</gene>
<name>A0A9W4R0U9_PSEHA</name>
<dbReference type="EMBL" id="CAMAPB010000038">
    <property type="protein sequence ID" value="CAH9061654.1"/>
    <property type="molecule type" value="Genomic_DNA"/>
</dbReference>
<dbReference type="AlphaFoldDB" id="A0A9W4R0U9"/>
<keyword evidence="2" id="KW-1185">Reference proteome</keyword>
<evidence type="ECO:0000313" key="1">
    <source>
        <dbReference type="EMBL" id="CAH9061654.1"/>
    </source>
</evidence>
<comment type="caution">
    <text evidence="1">The sequence shown here is derived from an EMBL/GenBank/DDBJ whole genome shotgun (WGS) entry which is preliminary data.</text>
</comment>
<reference evidence="1" key="1">
    <citation type="submission" date="2022-07" db="EMBL/GenBank/DDBJ databases">
        <authorList>
            <person name="Criscuolo A."/>
        </authorList>
    </citation>
    <scope>NUCLEOTIDE SEQUENCE</scope>
    <source>
        <strain evidence="1">CIP103197</strain>
    </source>
</reference>
<dbReference type="InterPro" id="IPR007833">
    <property type="entry name" value="Capsule_polysaccharide_synth"/>
</dbReference>
<organism evidence="1 2">
    <name type="scientific">Pseudoalteromonas haloplanktis</name>
    <name type="common">Alteromonas haloplanktis</name>
    <dbReference type="NCBI Taxonomy" id="228"/>
    <lineage>
        <taxon>Bacteria</taxon>
        <taxon>Pseudomonadati</taxon>
        <taxon>Pseudomonadota</taxon>
        <taxon>Gammaproteobacteria</taxon>
        <taxon>Alteromonadales</taxon>
        <taxon>Pseudoalteromonadaceae</taxon>
        <taxon>Pseudoalteromonas</taxon>
    </lineage>
</organism>
<protein>
    <recommendedName>
        <fullName evidence="3">Capsule polysaccharide biosynthesis protein</fullName>
    </recommendedName>
</protein>